<comment type="caution">
    <text evidence="2">The sequence shown here is derived from an EMBL/GenBank/DDBJ whole genome shotgun (WGS) entry which is preliminary data.</text>
</comment>
<protein>
    <submittedName>
        <fullName evidence="2">Uncharacterized protein</fullName>
    </submittedName>
</protein>
<feature type="transmembrane region" description="Helical" evidence="1">
    <location>
        <begin position="17"/>
        <end position="36"/>
    </location>
</feature>
<reference evidence="2" key="1">
    <citation type="journal article" date="2015" name="Nature">
        <title>Complex archaea that bridge the gap between prokaryotes and eukaryotes.</title>
        <authorList>
            <person name="Spang A."/>
            <person name="Saw J.H."/>
            <person name="Jorgensen S.L."/>
            <person name="Zaremba-Niedzwiedzka K."/>
            <person name="Martijn J."/>
            <person name="Lind A.E."/>
            <person name="van Eijk R."/>
            <person name="Schleper C."/>
            <person name="Guy L."/>
            <person name="Ettema T.J."/>
        </authorList>
    </citation>
    <scope>NUCLEOTIDE SEQUENCE</scope>
</reference>
<accession>A0A0F9QSL1</accession>
<keyword evidence="1" id="KW-1133">Transmembrane helix</keyword>
<sequence length="415" mass="47262">MDTIKSKARRQPPYKSIWFWVLPFSTLIVVLTLVSMAQNVSGFSEGLKHTLETYRIPLASVVFCVTTLIQWLIAHNSNKPSELEEQQVINRHLRDEYDVSERLLIKQFGKLSSDRAFTFISTDDLPAIHSKVYAEDRLIKRGKLSVCDEAIRAIDYYFRNTERLLEEALNLLQNEEAKETPNRHIKESLIIQLIQYLNQCALTLHYEIGMRVINLDSSDINTYRDAFFETLHLTNFLGGELSPIVNLVVETPSTEKSNSQEDILNMFVAAHEIAESLVTSSEGATFGGLYRSIQLRSIIKQAQGSPLYLLACQVIQDIVLEPLLGESDKIGAVEVDDNYPKYDIYNQAGEKKLTLGYKEVDENTLTLILSGEGESIKTTVRFVDSEKKRFEVDRDMGGRFTLECKKAINRHLVIE</sequence>
<evidence type="ECO:0000313" key="2">
    <source>
        <dbReference type="EMBL" id="KKN16096.1"/>
    </source>
</evidence>
<evidence type="ECO:0000256" key="1">
    <source>
        <dbReference type="SAM" id="Phobius"/>
    </source>
</evidence>
<keyword evidence="1" id="KW-0472">Membrane</keyword>
<proteinExistence type="predicted"/>
<organism evidence="2">
    <name type="scientific">marine sediment metagenome</name>
    <dbReference type="NCBI Taxonomy" id="412755"/>
    <lineage>
        <taxon>unclassified sequences</taxon>
        <taxon>metagenomes</taxon>
        <taxon>ecological metagenomes</taxon>
    </lineage>
</organism>
<keyword evidence="1" id="KW-0812">Transmembrane</keyword>
<dbReference type="EMBL" id="LAZR01003648">
    <property type="protein sequence ID" value="KKN16096.1"/>
    <property type="molecule type" value="Genomic_DNA"/>
</dbReference>
<dbReference type="AlphaFoldDB" id="A0A0F9QSL1"/>
<name>A0A0F9QSL1_9ZZZZ</name>
<gene>
    <name evidence="2" type="ORF">LCGC14_0979260</name>
</gene>